<dbReference type="RefSeq" id="WP_225978746.1">
    <property type="nucleotide sequence ID" value="NZ_BJFL01000044.1"/>
</dbReference>
<dbReference type="InterPro" id="IPR013762">
    <property type="entry name" value="Integrase-like_cat_sf"/>
</dbReference>
<dbReference type="EMBL" id="BJFL01000044">
    <property type="protein sequence ID" value="GDY33478.1"/>
    <property type="molecule type" value="Genomic_DNA"/>
</dbReference>
<dbReference type="GO" id="GO:0003677">
    <property type="term" value="F:DNA binding"/>
    <property type="evidence" value="ECO:0007669"/>
    <property type="project" value="InterPro"/>
</dbReference>
<dbReference type="PANTHER" id="PTHR30349">
    <property type="entry name" value="PHAGE INTEGRASE-RELATED"/>
    <property type="match status" value="1"/>
</dbReference>
<organism evidence="3 4">
    <name type="scientific">Gandjariella thermophila</name>
    <dbReference type="NCBI Taxonomy" id="1931992"/>
    <lineage>
        <taxon>Bacteria</taxon>
        <taxon>Bacillati</taxon>
        <taxon>Actinomycetota</taxon>
        <taxon>Actinomycetes</taxon>
        <taxon>Pseudonocardiales</taxon>
        <taxon>Pseudonocardiaceae</taxon>
        <taxon>Gandjariella</taxon>
    </lineage>
</organism>
<dbReference type="Proteomes" id="UP000298860">
    <property type="component" value="Unassembled WGS sequence"/>
</dbReference>
<dbReference type="PROSITE" id="PS51898">
    <property type="entry name" value="TYR_RECOMBINASE"/>
    <property type="match status" value="1"/>
</dbReference>
<dbReference type="AlphaFoldDB" id="A0A4D4JFP2"/>
<protein>
    <recommendedName>
        <fullName evidence="2">Tyr recombinase domain-containing protein</fullName>
    </recommendedName>
</protein>
<reference evidence="4" key="1">
    <citation type="submission" date="2019-04" db="EMBL/GenBank/DDBJ databases">
        <title>Draft genome sequence of Pseudonocardiaceae bacterium SL3-2-4.</title>
        <authorList>
            <person name="Ningsih F."/>
            <person name="Yokota A."/>
            <person name="Sakai Y."/>
            <person name="Nanatani K."/>
            <person name="Yabe S."/>
            <person name="Oetari A."/>
            <person name="Sjamsuridzal W."/>
        </authorList>
    </citation>
    <scope>NUCLEOTIDE SEQUENCE [LARGE SCALE GENOMIC DNA]</scope>
    <source>
        <strain evidence="4">SL3-2-4</strain>
    </source>
</reference>
<dbReference type="GO" id="GO:0015074">
    <property type="term" value="P:DNA integration"/>
    <property type="evidence" value="ECO:0007669"/>
    <property type="project" value="InterPro"/>
</dbReference>
<evidence type="ECO:0000256" key="1">
    <source>
        <dbReference type="ARBA" id="ARBA00023172"/>
    </source>
</evidence>
<sequence>MAKAYRLLRSILNTAVDDGMIKRNPCRIKGADRVDTPERPFATVTQVYALAKLVPARYRVLILTAAFTGLRWSELVGLRRSDIDLDAATVRVPRRVAELDDGSMDEGSTKSSAGKRTVALPLLVMPELRRHLADFVAPEGDALVFTSPEGTGLRRGNFRRSAKWDENKRKAGLPEDFHFHDLRHTGNQLAAEAGASTKELMHRMGHSTVRAALVYQHATNKRDRYIAAEMSRQAKAALDKKKGGRRGKG</sequence>
<feature type="domain" description="Tyr recombinase" evidence="2">
    <location>
        <begin position="37"/>
        <end position="228"/>
    </location>
</feature>
<keyword evidence="4" id="KW-1185">Reference proteome</keyword>
<evidence type="ECO:0000313" key="3">
    <source>
        <dbReference type="EMBL" id="GDY33478.1"/>
    </source>
</evidence>
<keyword evidence="1" id="KW-0233">DNA recombination</keyword>
<evidence type="ECO:0000313" key="4">
    <source>
        <dbReference type="Proteomes" id="UP000298860"/>
    </source>
</evidence>
<dbReference type="InterPro" id="IPR011010">
    <property type="entry name" value="DNA_brk_join_enz"/>
</dbReference>
<dbReference type="PANTHER" id="PTHR30349:SF64">
    <property type="entry name" value="PROPHAGE INTEGRASE INTD-RELATED"/>
    <property type="match status" value="1"/>
</dbReference>
<dbReference type="GO" id="GO:0006310">
    <property type="term" value="P:DNA recombination"/>
    <property type="evidence" value="ECO:0007669"/>
    <property type="project" value="UniProtKB-KW"/>
</dbReference>
<dbReference type="Pfam" id="PF00589">
    <property type="entry name" value="Phage_integrase"/>
    <property type="match status" value="1"/>
</dbReference>
<comment type="caution">
    <text evidence="3">The sequence shown here is derived from an EMBL/GenBank/DDBJ whole genome shotgun (WGS) entry which is preliminary data.</text>
</comment>
<dbReference type="CDD" id="cd01189">
    <property type="entry name" value="INT_ICEBs1_C_like"/>
    <property type="match status" value="1"/>
</dbReference>
<proteinExistence type="predicted"/>
<dbReference type="Gene3D" id="1.10.443.10">
    <property type="entry name" value="Intergrase catalytic core"/>
    <property type="match status" value="1"/>
</dbReference>
<dbReference type="SUPFAM" id="SSF56349">
    <property type="entry name" value="DNA breaking-rejoining enzymes"/>
    <property type="match status" value="1"/>
</dbReference>
<accession>A0A4D4JFP2</accession>
<evidence type="ECO:0000259" key="2">
    <source>
        <dbReference type="PROSITE" id="PS51898"/>
    </source>
</evidence>
<dbReference type="InterPro" id="IPR002104">
    <property type="entry name" value="Integrase_catalytic"/>
</dbReference>
<gene>
    <name evidence="3" type="ORF">GTS_51110</name>
</gene>
<dbReference type="InterPro" id="IPR050090">
    <property type="entry name" value="Tyrosine_recombinase_XerCD"/>
</dbReference>
<name>A0A4D4JFP2_9PSEU</name>